<feature type="compositionally biased region" description="Low complexity" evidence="7">
    <location>
        <begin position="308"/>
        <end position="321"/>
    </location>
</feature>
<evidence type="ECO:0000256" key="2">
    <source>
        <dbReference type="ARBA" id="ARBA00022552"/>
    </source>
</evidence>
<feature type="domain" description="RsmI HTH" evidence="9">
    <location>
        <begin position="257"/>
        <end position="301"/>
    </location>
</feature>
<evidence type="ECO:0000313" key="10">
    <source>
        <dbReference type="EMBL" id="MET3605886.1"/>
    </source>
</evidence>
<dbReference type="Gene3D" id="3.30.950.10">
    <property type="entry name" value="Methyltransferase, Cobalt-precorrin-4 Transmethylase, Domain 2"/>
    <property type="match status" value="1"/>
</dbReference>
<evidence type="ECO:0000256" key="1">
    <source>
        <dbReference type="ARBA" id="ARBA00022490"/>
    </source>
</evidence>
<keyword evidence="1 6" id="KW-0963">Cytoplasm</keyword>
<keyword evidence="5 6" id="KW-0949">S-adenosyl-L-methionine</keyword>
<dbReference type="EMBL" id="JBEPLS010000026">
    <property type="protein sequence ID" value="MET3605886.1"/>
    <property type="molecule type" value="Genomic_DNA"/>
</dbReference>
<dbReference type="PROSITE" id="PS01296">
    <property type="entry name" value="RSMI"/>
    <property type="match status" value="1"/>
</dbReference>
<dbReference type="InterPro" id="IPR014776">
    <property type="entry name" value="4pyrrole_Mease_sub2"/>
</dbReference>
<dbReference type="OrthoDB" id="9809084at2"/>
<proteinExistence type="inferred from homology"/>
<evidence type="ECO:0000313" key="12">
    <source>
        <dbReference type="Proteomes" id="UP000323522"/>
    </source>
</evidence>
<evidence type="ECO:0000259" key="8">
    <source>
        <dbReference type="Pfam" id="PF00590"/>
    </source>
</evidence>
<dbReference type="RefSeq" id="WP_149504080.1">
    <property type="nucleotide sequence ID" value="NZ_CP035708.1"/>
</dbReference>
<dbReference type="PANTHER" id="PTHR46111:SF1">
    <property type="entry name" value="RIBOSOMAL RNA SMALL SUBUNIT METHYLTRANSFERASE I"/>
    <property type="match status" value="1"/>
</dbReference>
<reference evidence="11 12" key="1">
    <citation type="submission" date="2019-02" db="EMBL/GenBank/DDBJ databases">
        <title>Complete Genome Sequence and Methylome Analysis of Sphaerotilus natans subsp. sulfidivorans D-507.</title>
        <authorList>
            <person name="Fomenkov A."/>
            <person name="Gridneva E."/>
            <person name="Smolyakov D."/>
            <person name="Dubinina G."/>
            <person name="Vincze T."/>
            <person name="Grabovich M."/>
            <person name="Roberts R.J."/>
        </authorList>
    </citation>
    <scope>NUCLEOTIDE SEQUENCE [LARGE SCALE GENOMIC DNA]</scope>
    <source>
        <strain evidence="11 12">D-507</strain>
    </source>
</reference>
<dbReference type="Proteomes" id="UP000323522">
    <property type="component" value="Chromosome"/>
</dbReference>
<evidence type="ECO:0000256" key="4">
    <source>
        <dbReference type="ARBA" id="ARBA00022679"/>
    </source>
</evidence>
<feature type="domain" description="Tetrapyrrole methylase" evidence="8">
    <location>
        <begin position="25"/>
        <end position="217"/>
    </location>
</feature>
<dbReference type="InterPro" id="IPR014777">
    <property type="entry name" value="4pyrrole_Mease_sub1"/>
</dbReference>
<dbReference type="HAMAP" id="MF_01877">
    <property type="entry name" value="16SrRNA_methyltr_I"/>
    <property type="match status" value="1"/>
</dbReference>
<dbReference type="NCBIfam" id="TIGR00096">
    <property type="entry name" value="16S rRNA (cytidine(1402)-2'-O)-methyltransferase"/>
    <property type="match status" value="1"/>
</dbReference>
<organism evidence="11 12">
    <name type="scientific">Sphaerotilus sulfidivorans</name>
    <dbReference type="NCBI Taxonomy" id="639200"/>
    <lineage>
        <taxon>Bacteria</taxon>
        <taxon>Pseudomonadati</taxon>
        <taxon>Pseudomonadota</taxon>
        <taxon>Betaproteobacteria</taxon>
        <taxon>Burkholderiales</taxon>
        <taxon>Sphaerotilaceae</taxon>
        <taxon>Sphaerotilus</taxon>
    </lineage>
</organism>
<reference evidence="10 13" key="2">
    <citation type="submission" date="2024-06" db="EMBL/GenBank/DDBJ databases">
        <title>Genomic Encyclopedia of Type Strains, Phase IV (KMG-IV): sequencing the most valuable type-strain genomes for metagenomic binning, comparative biology and taxonomic classification.</title>
        <authorList>
            <person name="Goeker M."/>
        </authorList>
    </citation>
    <scope>NUCLEOTIDE SEQUENCE [LARGE SCALE GENOMIC DNA]</scope>
    <source>
        <strain evidence="10 13">D-501</strain>
    </source>
</reference>
<dbReference type="InterPro" id="IPR000878">
    <property type="entry name" value="4pyrrol_Mease"/>
</dbReference>
<evidence type="ECO:0000256" key="5">
    <source>
        <dbReference type="ARBA" id="ARBA00022691"/>
    </source>
</evidence>
<dbReference type="SUPFAM" id="SSF53790">
    <property type="entry name" value="Tetrapyrrole methylase"/>
    <property type="match status" value="1"/>
</dbReference>
<keyword evidence="2 6" id="KW-0698">rRNA processing</keyword>
<gene>
    <name evidence="6 11" type="primary">rsmI</name>
    <name evidence="10" type="ORF">ABIC99_003721</name>
    <name evidence="11" type="ORF">EWH46_11775</name>
</gene>
<dbReference type="CDD" id="cd11648">
    <property type="entry name" value="RsmI"/>
    <property type="match status" value="1"/>
</dbReference>
<comment type="catalytic activity">
    <reaction evidence="6">
        <text>cytidine(1402) in 16S rRNA + S-adenosyl-L-methionine = 2'-O-methylcytidine(1402) in 16S rRNA + S-adenosyl-L-homocysteine + H(+)</text>
        <dbReference type="Rhea" id="RHEA:42924"/>
        <dbReference type="Rhea" id="RHEA-COMP:10285"/>
        <dbReference type="Rhea" id="RHEA-COMP:10286"/>
        <dbReference type="ChEBI" id="CHEBI:15378"/>
        <dbReference type="ChEBI" id="CHEBI:57856"/>
        <dbReference type="ChEBI" id="CHEBI:59789"/>
        <dbReference type="ChEBI" id="CHEBI:74495"/>
        <dbReference type="ChEBI" id="CHEBI:82748"/>
        <dbReference type="EC" id="2.1.1.198"/>
    </reaction>
</comment>
<dbReference type="InterPro" id="IPR035996">
    <property type="entry name" value="4pyrrol_Methylase_sf"/>
</dbReference>
<evidence type="ECO:0000259" key="9">
    <source>
        <dbReference type="Pfam" id="PF23016"/>
    </source>
</evidence>
<evidence type="ECO:0000256" key="6">
    <source>
        <dbReference type="HAMAP-Rule" id="MF_01877"/>
    </source>
</evidence>
<comment type="subcellular location">
    <subcellularLocation>
        <location evidence="6">Cytoplasm</location>
    </subcellularLocation>
</comment>
<dbReference type="FunFam" id="3.40.1010.10:FF:000007">
    <property type="entry name" value="Ribosomal RNA small subunit methyltransferase I"/>
    <property type="match status" value="1"/>
</dbReference>
<comment type="function">
    <text evidence="6">Catalyzes the 2'-O-methylation of the ribose of cytidine 1402 (C1402) in 16S rRNA.</text>
</comment>
<dbReference type="InterPro" id="IPR018063">
    <property type="entry name" value="SAM_MeTrfase_RsmI_CS"/>
</dbReference>
<dbReference type="Pfam" id="PF23016">
    <property type="entry name" value="RsmI_C"/>
    <property type="match status" value="1"/>
</dbReference>
<evidence type="ECO:0000313" key="13">
    <source>
        <dbReference type="Proteomes" id="UP001549111"/>
    </source>
</evidence>
<sequence length="342" mass="35598">MSVSSSIVQAAALAAGQQQHPAASLYVVATPIGNIADLSLRAVHVLALVDAVACEDTRVSAGLLQRLGLGKPLIALHEHNEEAAAPRVIERLASGERVAYVSDAGTPAISDPGARLVAAVREAGFRVIPLPGPSSVVTALSAAGDIAGQGFRFAGFVSPKATARERDLRRLAEDTGTCVIFEAPHRIEALAAALAQTMPERRLTVCRELTKQFESIHTLAAEAFPAWLAASDDHRRGEFVLVLHARPAPEAEEAGSAAAASADQLLKVLLEELPLRQAVALAVRATGAPKGDLYARALALKAGDEAGTDAAPGAAGADAAVPPVPADWPERRAPARRERGRR</sequence>
<dbReference type="Pfam" id="PF00590">
    <property type="entry name" value="TP_methylase"/>
    <property type="match status" value="1"/>
</dbReference>
<dbReference type="EMBL" id="CP035708">
    <property type="protein sequence ID" value="QEN01393.1"/>
    <property type="molecule type" value="Genomic_DNA"/>
</dbReference>
<accession>A0A5C1Q077</accession>
<dbReference type="GO" id="GO:0005737">
    <property type="term" value="C:cytoplasm"/>
    <property type="evidence" value="ECO:0007669"/>
    <property type="project" value="UniProtKB-SubCell"/>
</dbReference>
<keyword evidence="3 6" id="KW-0489">Methyltransferase</keyword>
<comment type="similarity">
    <text evidence="6">Belongs to the methyltransferase superfamily. RsmI family.</text>
</comment>
<evidence type="ECO:0000313" key="11">
    <source>
        <dbReference type="EMBL" id="QEN01393.1"/>
    </source>
</evidence>
<feature type="compositionally biased region" description="Basic and acidic residues" evidence="7">
    <location>
        <begin position="328"/>
        <end position="342"/>
    </location>
</feature>
<name>A0A5C1Q077_9BURK</name>
<dbReference type="KEGG" id="snn:EWH46_11775"/>
<dbReference type="Gene3D" id="3.40.1010.10">
    <property type="entry name" value="Cobalt-precorrin-4 Transmethylase, Domain 1"/>
    <property type="match status" value="1"/>
</dbReference>
<dbReference type="PIRSF" id="PIRSF005917">
    <property type="entry name" value="MTase_YraL"/>
    <property type="match status" value="1"/>
</dbReference>
<protein>
    <recommendedName>
        <fullName evidence="6">Ribosomal RNA small subunit methyltransferase I</fullName>
        <ecNumber evidence="6">2.1.1.198</ecNumber>
    </recommendedName>
    <alternativeName>
        <fullName evidence="6">16S rRNA 2'-O-ribose C1402 methyltransferase</fullName>
    </alternativeName>
    <alternativeName>
        <fullName evidence="6">rRNA (cytidine-2'-O-)-methyltransferase RsmI</fullName>
    </alternativeName>
</protein>
<dbReference type="Proteomes" id="UP001549111">
    <property type="component" value="Unassembled WGS sequence"/>
</dbReference>
<feature type="region of interest" description="Disordered" evidence="7">
    <location>
        <begin position="306"/>
        <end position="342"/>
    </location>
</feature>
<dbReference type="InterPro" id="IPR008189">
    <property type="entry name" value="rRNA_ssu_MeTfrase_I"/>
</dbReference>
<evidence type="ECO:0000256" key="7">
    <source>
        <dbReference type="SAM" id="MobiDB-lite"/>
    </source>
</evidence>
<dbReference type="InterPro" id="IPR053910">
    <property type="entry name" value="RsmI_HTH"/>
</dbReference>
<keyword evidence="13" id="KW-1185">Reference proteome</keyword>
<dbReference type="GO" id="GO:0070677">
    <property type="term" value="F:rRNA (cytosine-2'-O-)-methyltransferase activity"/>
    <property type="evidence" value="ECO:0007669"/>
    <property type="project" value="UniProtKB-UniRule"/>
</dbReference>
<dbReference type="PANTHER" id="PTHR46111">
    <property type="entry name" value="RIBOSOMAL RNA SMALL SUBUNIT METHYLTRANSFERASE I"/>
    <property type="match status" value="1"/>
</dbReference>
<evidence type="ECO:0000256" key="3">
    <source>
        <dbReference type="ARBA" id="ARBA00022603"/>
    </source>
</evidence>
<dbReference type="EC" id="2.1.1.198" evidence="6"/>
<keyword evidence="4 6" id="KW-0808">Transferase</keyword>
<dbReference type="AlphaFoldDB" id="A0A5C1Q077"/>